<feature type="compositionally biased region" description="Basic and acidic residues" evidence="1">
    <location>
        <begin position="173"/>
        <end position="184"/>
    </location>
</feature>
<feature type="region of interest" description="Disordered" evidence="1">
    <location>
        <begin position="170"/>
        <end position="221"/>
    </location>
</feature>
<name>A0ABV3DH84_9ACTN</name>
<evidence type="ECO:0000313" key="4">
    <source>
        <dbReference type="Proteomes" id="UP001551482"/>
    </source>
</evidence>
<feature type="compositionally biased region" description="Basic and acidic residues" evidence="1">
    <location>
        <begin position="210"/>
        <end position="221"/>
    </location>
</feature>
<dbReference type="Pfam" id="PF13298">
    <property type="entry name" value="LigD_N"/>
    <property type="match status" value="1"/>
</dbReference>
<feature type="compositionally biased region" description="Low complexity" evidence="1">
    <location>
        <begin position="21"/>
        <end position="35"/>
    </location>
</feature>
<reference evidence="3 4" key="1">
    <citation type="submission" date="2024-06" db="EMBL/GenBank/DDBJ databases">
        <title>The Natural Products Discovery Center: Release of the First 8490 Sequenced Strains for Exploring Actinobacteria Biosynthetic Diversity.</title>
        <authorList>
            <person name="Kalkreuter E."/>
            <person name="Kautsar S.A."/>
            <person name="Yang D."/>
            <person name="Bader C.D."/>
            <person name="Teijaro C.N."/>
            <person name="Fluegel L."/>
            <person name="Davis C.M."/>
            <person name="Simpson J.R."/>
            <person name="Lauterbach L."/>
            <person name="Steele A.D."/>
            <person name="Gui C."/>
            <person name="Meng S."/>
            <person name="Li G."/>
            <person name="Viehrig K."/>
            <person name="Ye F."/>
            <person name="Su P."/>
            <person name="Kiefer A.F."/>
            <person name="Nichols A."/>
            <person name="Cepeda A.J."/>
            <person name="Yan W."/>
            <person name="Fan B."/>
            <person name="Jiang Y."/>
            <person name="Adhikari A."/>
            <person name="Zheng C.-J."/>
            <person name="Schuster L."/>
            <person name="Cowan T.M."/>
            <person name="Smanski M.J."/>
            <person name="Chevrette M.G."/>
            <person name="De Carvalho L.P.S."/>
            <person name="Shen B."/>
        </authorList>
    </citation>
    <scope>NUCLEOTIDE SEQUENCE [LARGE SCALE GENOMIC DNA]</scope>
    <source>
        <strain evidence="3 4">NPDC048946</strain>
    </source>
</reference>
<dbReference type="GO" id="GO:0016874">
    <property type="term" value="F:ligase activity"/>
    <property type="evidence" value="ECO:0007669"/>
    <property type="project" value="UniProtKB-KW"/>
</dbReference>
<gene>
    <name evidence="3" type="ORF">AB0C36_16585</name>
</gene>
<proteinExistence type="predicted"/>
<keyword evidence="3" id="KW-0436">Ligase</keyword>
<feature type="region of interest" description="Disordered" evidence="1">
    <location>
        <begin position="1"/>
        <end position="35"/>
    </location>
</feature>
<feature type="domain" description="DNA ligase D 3'-phosphoesterase" evidence="2">
    <location>
        <begin position="40"/>
        <end position="153"/>
    </location>
</feature>
<keyword evidence="4" id="KW-1185">Reference proteome</keyword>
<evidence type="ECO:0000256" key="1">
    <source>
        <dbReference type="SAM" id="MobiDB-lite"/>
    </source>
</evidence>
<evidence type="ECO:0000313" key="3">
    <source>
        <dbReference type="EMBL" id="MEU8135121.1"/>
    </source>
</evidence>
<sequence length="221" mass="24233">MAQSDALKEYRRKRDFAKTTEPQGGHEPGEPGEAPEFVVQIHDATRMHFDFRLEVDGVLKSWAVPKGPSHDPAVKRLAVPTEDHPMDYRDFEGVIAKGEYGGGTVIVWDQGTYRSMATDKRGNEIPFDEAIERGHASFWMDGGKLHGGFALTRTRGGPGEQEAWILVKRKDQHAKGGDGTDPRRAKSVLTGRTLRQVADDAAQENAGPEKGNKGKKGEAAS</sequence>
<dbReference type="PANTHER" id="PTHR39465">
    <property type="entry name" value="DNA LIGASE D, 3'-PHOSPHOESTERASE DOMAIN"/>
    <property type="match status" value="1"/>
</dbReference>
<organism evidence="3 4">
    <name type="scientific">Streptodolium elevatio</name>
    <dbReference type="NCBI Taxonomy" id="3157996"/>
    <lineage>
        <taxon>Bacteria</taxon>
        <taxon>Bacillati</taxon>
        <taxon>Actinomycetota</taxon>
        <taxon>Actinomycetes</taxon>
        <taxon>Kitasatosporales</taxon>
        <taxon>Streptomycetaceae</taxon>
        <taxon>Streptodolium</taxon>
    </lineage>
</organism>
<dbReference type="PANTHER" id="PTHR39465:SF1">
    <property type="entry name" value="DNA LIGASE D 3'-PHOSPHOESTERASE DOMAIN-CONTAINING PROTEIN"/>
    <property type="match status" value="1"/>
</dbReference>
<dbReference type="NCBIfam" id="TIGR02777">
    <property type="entry name" value="LigD_PE_dom"/>
    <property type="match status" value="1"/>
</dbReference>
<accession>A0ABV3DH84</accession>
<protein>
    <submittedName>
        <fullName evidence="3">DNA polymerase ligase N-terminal domain-containing protein</fullName>
    </submittedName>
</protein>
<evidence type="ECO:0000259" key="2">
    <source>
        <dbReference type="Pfam" id="PF13298"/>
    </source>
</evidence>
<dbReference type="Proteomes" id="UP001551482">
    <property type="component" value="Unassembled WGS sequence"/>
</dbReference>
<dbReference type="RefSeq" id="WP_358354470.1">
    <property type="nucleotide sequence ID" value="NZ_JBEZFP010000037.1"/>
</dbReference>
<dbReference type="EMBL" id="JBEZFP010000037">
    <property type="protein sequence ID" value="MEU8135121.1"/>
    <property type="molecule type" value="Genomic_DNA"/>
</dbReference>
<dbReference type="InterPro" id="IPR014144">
    <property type="entry name" value="LigD_PE_domain"/>
</dbReference>
<comment type="caution">
    <text evidence="3">The sequence shown here is derived from an EMBL/GenBank/DDBJ whole genome shotgun (WGS) entry which is preliminary data.</text>
</comment>